<dbReference type="EMBL" id="LNJP01000003">
    <property type="protein sequence ID" value="KWZ31109.1"/>
    <property type="molecule type" value="Genomic_DNA"/>
</dbReference>
<reference evidence="2 3" key="1">
    <citation type="submission" date="2015-11" db="EMBL/GenBank/DDBJ databases">
        <authorList>
            <person name="Sahl J."/>
            <person name="Wagner D."/>
            <person name="Keim P."/>
        </authorList>
    </citation>
    <scope>NUCLEOTIDE SEQUENCE [LARGE SCALE GENOMIC DNA]</scope>
    <source>
        <strain evidence="2 3">AZ-4-2-10-S1-D7</strain>
    </source>
</reference>
<feature type="region of interest" description="Disordered" evidence="1">
    <location>
        <begin position="1"/>
        <end position="27"/>
    </location>
</feature>
<feature type="compositionally biased region" description="Basic and acidic residues" evidence="1">
    <location>
        <begin position="1"/>
        <end position="16"/>
    </location>
</feature>
<protein>
    <submittedName>
        <fullName evidence="2">Uncharacterized protein</fullName>
    </submittedName>
</protein>
<evidence type="ECO:0000313" key="2">
    <source>
        <dbReference type="EMBL" id="KWZ31109.1"/>
    </source>
</evidence>
<evidence type="ECO:0000313" key="3">
    <source>
        <dbReference type="Proteomes" id="UP000070434"/>
    </source>
</evidence>
<feature type="region of interest" description="Disordered" evidence="1">
    <location>
        <begin position="42"/>
        <end position="78"/>
    </location>
</feature>
<proteinExistence type="predicted"/>
<dbReference type="Proteomes" id="UP000070434">
    <property type="component" value="Unassembled WGS sequence"/>
</dbReference>
<evidence type="ECO:0000256" key="1">
    <source>
        <dbReference type="SAM" id="MobiDB-lite"/>
    </source>
</evidence>
<name>A0AAW3PQV1_9BURK</name>
<organism evidence="2 3">
    <name type="scientific">Burkholderia anthina</name>
    <dbReference type="NCBI Taxonomy" id="179879"/>
    <lineage>
        <taxon>Bacteria</taxon>
        <taxon>Pseudomonadati</taxon>
        <taxon>Pseudomonadota</taxon>
        <taxon>Betaproteobacteria</taxon>
        <taxon>Burkholderiales</taxon>
        <taxon>Burkholderiaceae</taxon>
        <taxon>Burkholderia</taxon>
        <taxon>Burkholderia cepacia complex</taxon>
    </lineage>
</organism>
<gene>
    <name evidence="2" type="ORF">WS64_22605</name>
</gene>
<dbReference type="RefSeq" id="WP_060967760.1">
    <property type="nucleotide sequence ID" value="NZ_LNJP01000003.1"/>
</dbReference>
<dbReference type="AlphaFoldDB" id="A0AAW3PQV1"/>
<sequence>MEAAKGAEKQGGEAKRNARTNGMPRGVMRAMFRLDAGVGSRRYLKVEPAGPPGEPPDDAAPASRDGEAGGGQRMGRAI</sequence>
<comment type="caution">
    <text evidence="2">The sequence shown here is derived from an EMBL/GenBank/DDBJ whole genome shotgun (WGS) entry which is preliminary data.</text>
</comment>
<feature type="compositionally biased region" description="Gly residues" evidence="1">
    <location>
        <begin position="68"/>
        <end position="78"/>
    </location>
</feature>
<accession>A0AAW3PQV1</accession>